<evidence type="ECO:0000313" key="1">
    <source>
        <dbReference type="EMBL" id="ART52241.1"/>
    </source>
</evidence>
<sequence length="81" mass="9064">MRPQGPQARSTIPVDRQDLVLDMVDVECMKHLEPTGVENGAVSELLDLVGLYQGLPLDEDCKRMLLLASLVKPLTRYARED</sequence>
<accession>A0A240U4C4</accession>
<proteinExistence type="predicted"/>
<dbReference type="AlphaFoldDB" id="A0A240U4C4"/>
<reference evidence="1 2" key="1">
    <citation type="submission" date="2017-05" db="EMBL/GenBank/DDBJ databases">
        <title>Polyphasic characterization of four soil-derived phenanthrene-degrading Acidovorax strains and proposal of Acidovorax phenanthrenivorans sp. nov.</title>
        <authorList>
            <person name="Singleton D.R."/>
            <person name="Lee J."/>
            <person name="Dickey A.N."/>
            <person name="Stroud A."/>
            <person name="Scholl E.H."/>
            <person name="Wright F.A."/>
            <person name="Aitken M.D."/>
        </authorList>
    </citation>
    <scope>NUCLEOTIDE SEQUENCE [LARGE SCALE GENOMIC DNA]</scope>
    <source>
        <strain evidence="1">NA3</strain>
    </source>
</reference>
<evidence type="ECO:0000313" key="2">
    <source>
        <dbReference type="Proteomes" id="UP000194432"/>
    </source>
</evidence>
<dbReference type="KEGG" id="acin:CBP34_12080"/>
<dbReference type="Proteomes" id="UP000194432">
    <property type="component" value="Chromosome 1"/>
</dbReference>
<gene>
    <name evidence="1" type="ORF">CBP34_12080</name>
</gene>
<keyword evidence="2" id="KW-1185">Reference proteome</keyword>
<name>A0A240U4C4_9BURK</name>
<dbReference type="EMBL" id="CP021361">
    <property type="protein sequence ID" value="ART52241.1"/>
    <property type="molecule type" value="Genomic_DNA"/>
</dbReference>
<organism evidence="1 2">
    <name type="scientific">Acidovorax carolinensis</name>
    <dbReference type="NCBI Taxonomy" id="553814"/>
    <lineage>
        <taxon>Bacteria</taxon>
        <taxon>Pseudomonadati</taxon>
        <taxon>Pseudomonadota</taxon>
        <taxon>Betaproteobacteria</taxon>
        <taxon>Burkholderiales</taxon>
        <taxon>Comamonadaceae</taxon>
        <taxon>Acidovorax</taxon>
    </lineage>
</organism>
<protein>
    <submittedName>
        <fullName evidence="1">Uncharacterized protein</fullName>
    </submittedName>
</protein>